<evidence type="ECO:0000259" key="2">
    <source>
        <dbReference type="Pfam" id="PF07727"/>
    </source>
</evidence>
<accession>A0AA88WSY6</accession>
<sequence>MSCIYVPHRLLKEDYNLALRSYNKEELHEQRTKSADEFTDGSTNEQPLEDPKEHPSDSWNLLKKLLSKEFNMKDLGSTKKILGMEIHRDRKAGKLCVAQKSYVEKVLERFSMLNAKPSTTTLSTTEAEYMALTKAAKEALWLKGLVEELGFQQHGVLLRCDSQNAMDLAKNQVFHARTKHIDVCYHRVWEWINSRQIVLHKVHINDNAANMLTKTAMTEKFKHCVSLIHLLSY</sequence>
<dbReference type="EMBL" id="JAVXUP010000281">
    <property type="protein sequence ID" value="KAK3032119.1"/>
    <property type="molecule type" value="Genomic_DNA"/>
</dbReference>
<feature type="region of interest" description="Disordered" evidence="1">
    <location>
        <begin position="26"/>
        <end position="57"/>
    </location>
</feature>
<dbReference type="PANTHER" id="PTHR11439">
    <property type="entry name" value="GAG-POL-RELATED RETROTRANSPOSON"/>
    <property type="match status" value="1"/>
</dbReference>
<dbReference type="Pfam" id="PF07727">
    <property type="entry name" value="RVT_2"/>
    <property type="match status" value="1"/>
</dbReference>
<evidence type="ECO:0000313" key="4">
    <source>
        <dbReference type="Proteomes" id="UP001188597"/>
    </source>
</evidence>
<name>A0AA88WSY6_9ASTE</name>
<feature type="domain" description="Reverse transcriptase Ty1/copia-type" evidence="2">
    <location>
        <begin position="61"/>
        <end position="121"/>
    </location>
</feature>
<protein>
    <recommendedName>
        <fullName evidence="2">Reverse transcriptase Ty1/copia-type domain-containing protein</fullName>
    </recommendedName>
</protein>
<dbReference type="AlphaFoldDB" id="A0AA88WSY6"/>
<evidence type="ECO:0000256" key="1">
    <source>
        <dbReference type="SAM" id="MobiDB-lite"/>
    </source>
</evidence>
<dbReference type="PANTHER" id="PTHR11439:SF483">
    <property type="entry name" value="PEPTIDE SYNTHASE GLIP-LIKE, PUTATIVE (AFU_ORTHOLOGUE AFUA_3G12920)-RELATED"/>
    <property type="match status" value="1"/>
</dbReference>
<dbReference type="Proteomes" id="UP001188597">
    <property type="component" value="Unassembled WGS sequence"/>
</dbReference>
<reference evidence="3" key="1">
    <citation type="submission" date="2022-12" db="EMBL/GenBank/DDBJ databases">
        <title>Draft genome assemblies for two species of Escallonia (Escalloniales).</title>
        <authorList>
            <person name="Chanderbali A."/>
            <person name="Dervinis C."/>
            <person name="Anghel I."/>
            <person name="Soltis D."/>
            <person name="Soltis P."/>
            <person name="Zapata F."/>
        </authorList>
    </citation>
    <scope>NUCLEOTIDE SEQUENCE</scope>
    <source>
        <strain evidence="3">UCBG64.0493</strain>
        <tissue evidence="3">Leaf</tissue>
    </source>
</reference>
<dbReference type="InterPro" id="IPR013103">
    <property type="entry name" value="RVT_2"/>
</dbReference>
<proteinExistence type="predicted"/>
<feature type="compositionally biased region" description="Basic and acidic residues" evidence="1">
    <location>
        <begin position="26"/>
        <end position="36"/>
    </location>
</feature>
<organism evidence="3 4">
    <name type="scientific">Escallonia herrerae</name>
    <dbReference type="NCBI Taxonomy" id="1293975"/>
    <lineage>
        <taxon>Eukaryota</taxon>
        <taxon>Viridiplantae</taxon>
        <taxon>Streptophyta</taxon>
        <taxon>Embryophyta</taxon>
        <taxon>Tracheophyta</taxon>
        <taxon>Spermatophyta</taxon>
        <taxon>Magnoliopsida</taxon>
        <taxon>eudicotyledons</taxon>
        <taxon>Gunneridae</taxon>
        <taxon>Pentapetalae</taxon>
        <taxon>asterids</taxon>
        <taxon>campanulids</taxon>
        <taxon>Escalloniales</taxon>
        <taxon>Escalloniaceae</taxon>
        <taxon>Escallonia</taxon>
    </lineage>
</organism>
<comment type="caution">
    <text evidence="3">The sequence shown here is derived from an EMBL/GenBank/DDBJ whole genome shotgun (WGS) entry which is preliminary data.</text>
</comment>
<keyword evidence="4" id="KW-1185">Reference proteome</keyword>
<dbReference type="CDD" id="cd09272">
    <property type="entry name" value="RNase_HI_RT_Ty1"/>
    <property type="match status" value="1"/>
</dbReference>
<gene>
    <name evidence="3" type="ORF">RJ639_037423</name>
</gene>
<evidence type="ECO:0000313" key="3">
    <source>
        <dbReference type="EMBL" id="KAK3032119.1"/>
    </source>
</evidence>